<accession>B7KYU1</accession>
<evidence type="ECO:0000313" key="3">
    <source>
        <dbReference type="Proteomes" id="UP000002385"/>
    </source>
</evidence>
<keyword evidence="1" id="KW-0812">Transmembrane</keyword>
<dbReference type="EMBL" id="CP001298">
    <property type="protein sequence ID" value="ACK81214.1"/>
    <property type="molecule type" value="Genomic_DNA"/>
</dbReference>
<dbReference type="Proteomes" id="UP000002385">
    <property type="component" value="Chromosome"/>
</dbReference>
<gene>
    <name evidence="2" type="ordered locus">Mchl_0276</name>
</gene>
<sequence length="46" mass="4804">MSSTDSNHQIGQNVDRVDQLSSPILLGLAVVSGGVATLLIELLNKV</sequence>
<protein>
    <submittedName>
        <fullName evidence="2">Uncharacterized protein</fullName>
    </submittedName>
</protein>
<keyword evidence="1" id="KW-1133">Transmembrane helix</keyword>
<reference evidence="3" key="1">
    <citation type="submission" date="2008-12" db="EMBL/GenBank/DDBJ databases">
        <title>Complete sequence of chromosome of Methylobacterium chloromethanicum CM4.</title>
        <authorList>
            <consortium name="US DOE Joint Genome Institute"/>
            <person name="Lucas S."/>
            <person name="Copeland A."/>
            <person name="Lapidus A."/>
            <person name="Glavina del Rio T."/>
            <person name="Dalin E."/>
            <person name="Tice H."/>
            <person name="Bruce D."/>
            <person name="Goodwin L."/>
            <person name="Pitluck S."/>
            <person name="Chertkov O."/>
            <person name="Brettin T."/>
            <person name="Detter J.C."/>
            <person name="Han C."/>
            <person name="Larimer F."/>
            <person name="Land M."/>
            <person name="Hauser L."/>
            <person name="Kyrpides N."/>
            <person name="Mikhailova N."/>
            <person name="Marx C."/>
            <person name="Richardson P."/>
        </authorList>
    </citation>
    <scope>NUCLEOTIDE SEQUENCE [LARGE SCALE GENOMIC DNA]</scope>
    <source>
        <strain evidence="3">CM4 / NCIMB 13688</strain>
    </source>
</reference>
<proteinExistence type="predicted"/>
<reference evidence="2 3" key="2">
    <citation type="journal article" date="2012" name="J. Bacteriol.">
        <title>Complete genome sequences of six strains of the genus Methylobacterium.</title>
        <authorList>
            <person name="Marx C.J."/>
            <person name="Bringel F."/>
            <person name="Chistoserdova L."/>
            <person name="Moulin L."/>
            <person name="Farhan Ul Haque M."/>
            <person name="Fleischman D.E."/>
            <person name="Gruffaz C."/>
            <person name="Jourand P."/>
            <person name="Knief C."/>
            <person name="Lee M.C."/>
            <person name="Muller E.E."/>
            <person name="Nadalig T."/>
            <person name="Peyraud R."/>
            <person name="Roselli S."/>
            <person name="Russ L."/>
            <person name="Goodwin L.A."/>
            <person name="Ivanova N."/>
            <person name="Kyrpides N."/>
            <person name="Lajus A."/>
            <person name="Land M.L."/>
            <person name="Medigue C."/>
            <person name="Mikhailova N."/>
            <person name="Nolan M."/>
            <person name="Woyke T."/>
            <person name="Stolyar S."/>
            <person name="Vorholt J.A."/>
            <person name="Vuilleumier S."/>
        </authorList>
    </citation>
    <scope>NUCLEOTIDE SEQUENCE [LARGE SCALE GENOMIC DNA]</scope>
    <source>
        <strain evidence="3">CM4 / NCIMB 13688</strain>
    </source>
</reference>
<keyword evidence="1" id="KW-0472">Membrane</keyword>
<organism evidence="2 3">
    <name type="scientific">Methylorubrum extorquens (strain CM4 / NCIMB 13688)</name>
    <name type="common">Methylobacterium extorquens</name>
    <dbReference type="NCBI Taxonomy" id="440085"/>
    <lineage>
        <taxon>Bacteria</taxon>
        <taxon>Pseudomonadati</taxon>
        <taxon>Pseudomonadota</taxon>
        <taxon>Alphaproteobacteria</taxon>
        <taxon>Hyphomicrobiales</taxon>
        <taxon>Methylobacteriaceae</taxon>
        <taxon>Methylorubrum</taxon>
    </lineage>
</organism>
<dbReference type="KEGG" id="mch:Mchl_0276"/>
<dbReference type="HOGENOM" id="CLU_217592_0_0_5"/>
<dbReference type="AlphaFoldDB" id="B7KYU1"/>
<name>B7KYU1_METC4</name>
<evidence type="ECO:0000256" key="1">
    <source>
        <dbReference type="SAM" id="Phobius"/>
    </source>
</evidence>
<evidence type="ECO:0000313" key="2">
    <source>
        <dbReference type="EMBL" id="ACK81214.1"/>
    </source>
</evidence>
<feature type="transmembrane region" description="Helical" evidence="1">
    <location>
        <begin position="20"/>
        <end position="43"/>
    </location>
</feature>